<dbReference type="PANTHER" id="PTHR47553:SF1">
    <property type="entry name" value="RING_FYVE_PHD ZINC FINGER SUPERFAMILY PROTEIN"/>
    <property type="match status" value="1"/>
</dbReference>
<dbReference type="PANTHER" id="PTHR47553">
    <property type="entry name" value="MYOSIN-11"/>
    <property type="match status" value="1"/>
</dbReference>
<comment type="caution">
    <text evidence="3">The sequence shown here is derived from an EMBL/GenBank/DDBJ whole genome shotgun (WGS) entry which is preliminary data.</text>
</comment>
<evidence type="ECO:0000313" key="3">
    <source>
        <dbReference type="EMBL" id="CAB9510519.1"/>
    </source>
</evidence>
<proteinExistence type="predicted"/>
<feature type="compositionally biased region" description="Basic and acidic residues" evidence="1">
    <location>
        <begin position="114"/>
        <end position="126"/>
    </location>
</feature>
<accession>A0A9N8DXY3</accession>
<keyword evidence="2" id="KW-0812">Transmembrane</keyword>
<feature type="region of interest" description="Disordered" evidence="1">
    <location>
        <begin position="418"/>
        <end position="443"/>
    </location>
</feature>
<keyword evidence="4" id="KW-1185">Reference proteome</keyword>
<feature type="compositionally biased region" description="Basic residues" evidence="1">
    <location>
        <begin position="993"/>
        <end position="1009"/>
    </location>
</feature>
<dbReference type="Proteomes" id="UP001153069">
    <property type="component" value="Unassembled WGS sequence"/>
</dbReference>
<dbReference type="AlphaFoldDB" id="A0A9N8DXY3"/>
<keyword evidence="2" id="KW-1133">Transmembrane helix</keyword>
<feature type="compositionally biased region" description="Pro residues" evidence="1">
    <location>
        <begin position="138"/>
        <end position="148"/>
    </location>
</feature>
<evidence type="ECO:0000256" key="2">
    <source>
        <dbReference type="SAM" id="Phobius"/>
    </source>
</evidence>
<evidence type="ECO:0000313" key="4">
    <source>
        <dbReference type="Proteomes" id="UP001153069"/>
    </source>
</evidence>
<dbReference type="OrthoDB" id="57190at2759"/>
<evidence type="ECO:0000256" key="1">
    <source>
        <dbReference type="SAM" id="MobiDB-lite"/>
    </source>
</evidence>
<feature type="region of interest" description="Disordered" evidence="1">
    <location>
        <begin position="978"/>
        <end position="1009"/>
    </location>
</feature>
<dbReference type="EMBL" id="CAICTM010000439">
    <property type="protein sequence ID" value="CAB9510519.1"/>
    <property type="molecule type" value="Genomic_DNA"/>
</dbReference>
<organism evidence="3 4">
    <name type="scientific">Seminavis robusta</name>
    <dbReference type="NCBI Taxonomy" id="568900"/>
    <lineage>
        <taxon>Eukaryota</taxon>
        <taxon>Sar</taxon>
        <taxon>Stramenopiles</taxon>
        <taxon>Ochrophyta</taxon>
        <taxon>Bacillariophyta</taxon>
        <taxon>Bacillariophyceae</taxon>
        <taxon>Bacillariophycidae</taxon>
        <taxon>Naviculales</taxon>
        <taxon>Naviculaceae</taxon>
        <taxon>Seminavis</taxon>
    </lineage>
</organism>
<sequence length="1009" mass="113830">MSSVQEQIIDLKRQAIALKEAGDVNGAMALLAQARDLEFDNANVEDIWEPLKLKQFAVVMKKRGDLDAARQALIKAKQIEKGELQQQEQVPPQEPVEEPKHDTTTTPQEPANEPARKTQPPKEPEQKNIVQQDIPVPENTPEPTPQIEPPVVDAPANDTTNQPAEDDSELKELLQLDQPDNNTQADVSYTIEEMMDRDMLLEFKQEGMPVPSDESYQTTILMCKKAALAAKKEGDTTKALKELQKAKKLEAVRLALSQVQTGSPSADDNDDWMAGLNSEESDLLGELFDKPATATLDATETSQNNNNNNQGSLEAALEELAGFLEDPALFMDAIEMGMEVPSVEAIEEKAEEQKMAAVAHKKAGDIEGAKLALVQSKTLTAHAVKLKAMLEQVERKKGGGTSPKNVNIDDLEAMLDAQENPTKKEPSKATPATTKPAEKTSDELKQEAIALRDQKKIKEAAEVLKLYKIALKREQDAQEMKRRKEIVGAIQKEIEYAQKQIRIFEYYERFVDNEAQQVAKWNEYATRCANVSKLIMAKGSDAVKVTKKKGEFFHARRTGDEQEQNDFNGLVADVVDRGGDPSDGRLEITIIGMENVNENTHLQKLLKKQKREHLPQHPSTVRIEVDLQIPPNEHDTESHIALRYEPPADALKKLELTTEEQKQNLPNSYPFDSSQYVDLERGNTAYGKIIRRRIERNKKATLTVFHVPVAEKKGWLWSKKNKEELPPPTLLGKVVVELQGLMHRKCVAAGDFPLMNGSGTKELGGSIRLAVRTGIPFGTPGEDGPGDDVELPKTVMERHQQRRVKARRRPMYWLETSSPSFLEYSYATREYNREDAGQISHIFQTTRQAEKGFSTFLFFSIFPVLRLVGTMGCWLIFMLRQEFFLKGIHINAKELQVVLDWVQLYLEENRSYSQVVWKRKHGDASYSDIPCCSVLRRDERCKKPRVKVFPTTIFQAAVVESENCFQVKAIKWRPSPTEETATKLRNDLTTGSSHRKRDARQRRPHRGKA</sequence>
<gene>
    <name evidence="3" type="ORF">SEMRO_440_G143390.1</name>
</gene>
<name>A0A9N8DXY3_9STRA</name>
<protein>
    <submittedName>
        <fullName evidence="3">Uncharacterized protein</fullName>
    </submittedName>
</protein>
<keyword evidence="2" id="KW-0472">Membrane</keyword>
<reference evidence="3" key="1">
    <citation type="submission" date="2020-06" db="EMBL/GenBank/DDBJ databases">
        <authorList>
            <consortium name="Plant Systems Biology data submission"/>
        </authorList>
    </citation>
    <scope>NUCLEOTIDE SEQUENCE</scope>
    <source>
        <strain evidence="3">D6</strain>
    </source>
</reference>
<feature type="transmembrane region" description="Helical" evidence="2">
    <location>
        <begin position="856"/>
        <end position="877"/>
    </location>
</feature>
<feature type="region of interest" description="Disordered" evidence="1">
    <location>
        <begin position="80"/>
        <end position="168"/>
    </location>
</feature>